<proteinExistence type="predicted"/>
<evidence type="ECO:0000313" key="3">
    <source>
        <dbReference type="WBParaSite" id="NBR_0000920501-mRNA-1"/>
    </source>
</evidence>
<reference evidence="3" key="1">
    <citation type="submission" date="2017-02" db="UniProtKB">
        <authorList>
            <consortium name="WormBaseParasite"/>
        </authorList>
    </citation>
    <scope>IDENTIFICATION</scope>
</reference>
<sequence length="178" mass="20514">MKFIIDSNAEVDVDPSLISRMVAKQENENGINRLLSNLDVDIDALLEQQGILRRNDREPEVDPNAKWPSRCWLCKASRLRVVSIGKSGKRILECANRNCFATIEYTDLPAGTVIEQEKPTRRNYGWYLRDTSEMVYPSNERLAAFPNLPFEYVPEVLYNSAKRVLIRCPGQWKLVQLQ</sequence>
<dbReference type="AlphaFoldDB" id="A0A0N4Y0V8"/>
<keyword evidence="2" id="KW-1185">Reference proteome</keyword>
<dbReference type="Proteomes" id="UP000271162">
    <property type="component" value="Unassembled WGS sequence"/>
</dbReference>
<evidence type="ECO:0000313" key="2">
    <source>
        <dbReference type="Proteomes" id="UP000271162"/>
    </source>
</evidence>
<name>A0A0N4Y0V8_NIPBR</name>
<evidence type="ECO:0000313" key="1">
    <source>
        <dbReference type="EMBL" id="VDL72795.1"/>
    </source>
</evidence>
<accession>A0A0N4Y0V8</accession>
<reference evidence="1 2" key="2">
    <citation type="submission" date="2018-11" db="EMBL/GenBank/DDBJ databases">
        <authorList>
            <consortium name="Pathogen Informatics"/>
        </authorList>
    </citation>
    <scope>NUCLEOTIDE SEQUENCE [LARGE SCALE GENOMIC DNA]</scope>
</reference>
<dbReference type="EMBL" id="UYSL01020106">
    <property type="protein sequence ID" value="VDL72795.1"/>
    <property type="molecule type" value="Genomic_DNA"/>
</dbReference>
<gene>
    <name evidence="1" type="ORF">NBR_LOCUS9206</name>
</gene>
<dbReference type="WBParaSite" id="NBR_0000920501-mRNA-1">
    <property type="protein sequence ID" value="NBR_0000920501-mRNA-1"/>
    <property type="gene ID" value="NBR_0000920501"/>
</dbReference>
<protein>
    <submittedName>
        <fullName evidence="3">PARP-type domain-containing protein</fullName>
    </submittedName>
</protein>
<organism evidence="3">
    <name type="scientific">Nippostrongylus brasiliensis</name>
    <name type="common">Rat hookworm</name>
    <dbReference type="NCBI Taxonomy" id="27835"/>
    <lineage>
        <taxon>Eukaryota</taxon>
        <taxon>Metazoa</taxon>
        <taxon>Ecdysozoa</taxon>
        <taxon>Nematoda</taxon>
        <taxon>Chromadorea</taxon>
        <taxon>Rhabditida</taxon>
        <taxon>Rhabditina</taxon>
        <taxon>Rhabditomorpha</taxon>
        <taxon>Strongyloidea</taxon>
        <taxon>Heligmosomidae</taxon>
        <taxon>Nippostrongylus</taxon>
    </lineage>
</organism>